<sequence>MKVMGSGDDDDDVMAAIRESRARVADLEEQNNARRMDWKQLQSECAMGPEPARLHRKHDSKSDVHPCHDESEPEQSIFLTAIDVDVACEATPHRLPGQLTDQASNKNITAMETKTPDETESNTKRLPRAQESSRKRNKRLQEIMHESFEFPPIVSPEDQRQLDRVNGLLENLAPRTSLTRAGTRAGTLRTIADVDECLARVNTIPSASEQEIRQLIDEIRGQCSIS</sequence>
<reference evidence="2 3" key="1">
    <citation type="submission" date="2018-03" db="EMBL/GenBank/DDBJ databases">
        <authorList>
            <person name="Fogelqvist J."/>
        </authorList>
    </citation>
    <scope>NUCLEOTIDE SEQUENCE [LARGE SCALE GENOMIC DNA]</scope>
</reference>
<feature type="compositionally biased region" description="Basic and acidic residues" evidence="1">
    <location>
        <begin position="60"/>
        <end position="70"/>
    </location>
</feature>
<name>A0A3P3Y8M2_PLABS</name>
<dbReference type="AlphaFoldDB" id="A0A3P3Y8M2"/>
<dbReference type="EMBL" id="OVEO01000006">
    <property type="protein sequence ID" value="SPQ96523.1"/>
    <property type="molecule type" value="Genomic_DNA"/>
</dbReference>
<evidence type="ECO:0000256" key="1">
    <source>
        <dbReference type="SAM" id="MobiDB-lite"/>
    </source>
</evidence>
<evidence type="ECO:0000313" key="2">
    <source>
        <dbReference type="EMBL" id="SPQ96523.1"/>
    </source>
</evidence>
<feature type="region of interest" description="Disordered" evidence="1">
    <location>
        <begin position="112"/>
        <end position="137"/>
    </location>
</feature>
<feature type="region of interest" description="Disordered" evidence="1">
    <location>
        <begin position="45"/>
        <end position="72"/>
    </location>
</feature>
<evidence type="ECO:0000313" key="3">
    <source>
        <dbReference type="Proteomes" id="UP000290189"/>
    </source>
</evidence>
<keyword evidence="2" id="KW-0496">Mitochondrion</keyword>
<dbReference type="Proteomes" id="UP000290189">
    <property type="component" value="Unassembled WGS sequence"/>
</dbReference>
<feature type="compositionally biased region" description="Basic and acidic residues" evidence="1">
    <location>
        <begin position="114"/>
        <end position="123"/>
    </location>
</feature>
<gene>
    <name evidence="2" type="ORF">PLBR_LOCUS3738</name>
</gene>
<geneLocation type="mitochondrion" evidence="2"/>
<protein>
    <submittedName>
        <fullName evidence="2">Uncharacterized protein</fullName>
    </submittedName>
</protein>
<proteinExistence type="predicted"/>
<organism evidence="2 3">
    <name type="scientific">Plasmodiophora brassicae</name>
    <name type="common">Clubroot disease agent</name>
    <dbReference type="NCBI Taxonomy" id="37360"/>
    <lineage>
        <taxon>Eukaryota</taxon>
        <taxon>Sar</taxon>
        <taxon>Rhizaria</taxon>
        <taxon>Endomyxa</taxon>
        <taxon>Phytomyxea</taxon>
        <taxon>Plasmodiophorida</taxon>
        <taxon>Plasmodiophoridae</taxon>
        <taxon>Plasmodiophora</taxon>
    </lineage>
</organism>
<accession>A0A3P3Y8M2</accession>